<feature type="transmembrane region" description="Helical" evidence="2">
    <location>
        <begin position="37"/>
        <end position="58"/>
    </location>
</feature>
<accession>W5XY91</accession>
<dbReference type="KEGG" id="cvt:B843_02480"/>
<feature type="transmembrane region" description="Helical" evidence="2">
    <location>
        <begin position="12"/>
        <end position="30"/>
    </location>
</feature>
<keyword evidence="2" id="KW-1133">Transmembrane helix</keyword>
<proteinExistence type="predicted"/>
<feature type="transmembrane region" description="Helical" evidence="2">
    <location>
        <begin position="246"/>
        <end position="264"/>
    </location>
</feature>
<dbReference type="EMBL" id="CP004353">
    <property type="protein sequence ID" value="AHI21887.1"/>
    <property type="molecule type" value="Genomic_DNA"/>
</dbReference>
<evidence type="ECO:0000256" key="1">
    <source>
        <dbReference type="SAM" id="MobiDB-lite"/>
    </source>
</evidence>
<feature type="transmembrane region" description="Helical" evidence="2">
    <location>
        <begin position="512"/>
        <end position="531"/>
    </location>
</feature>
<organism evidence="3 4">
    <name type="scientific">Corynebacterium vitaeruminis DSM 20294</name>
    <dbReference type="NCBI Taxonomy" id="1224164"/>
    <lineage>
        <taxon>Bacteria</taxon>
        <taxon>Bacillati</taxon>
        <taxon>Actinomycetota</taxon>
        <taxon>Actinomycetes</taxon>
        <taxon>Mycobacteriales</taxon>
        <taxon>Corynebacteriaceae</taxon>
        <taxon>Corynebacterium</taxon>
    </lineage>
</organism>
<keyword evidence="2" id="KW-0812">Transmembrane</keyword>
<evidence type="ECO:0000313" key="4">
    <source>
        <dbReference type="Proteomes" id="UP000019222"/>
    </source>
</evidence>
<gene>
    <name evidence="3" type="ORF">B843_02480</name>
</gene>
<evidence type="ECO:0000256" key="2">
    <source>
        <dbReference type="SAM" id="Phobius"/>
    </source>
</evidence>
<feature type="transmembrane region" description="Helical" evidence="2">
    <location>
        <begin position="314"/>
        <end position="332"/>
    </location>
</feature>
<evidence type="ECO:0000313" key="3">
    <source>
        <dbReference type="EMBL" id="AHI21887.1"/>
    </source>
</evidence>
<dbReference type="Proteomes" id="UP000019222">
    <property type="component" value="Chromosome"/>
</dbReference>
<feature type="transmembrane region" description="Helical" evidence="2">
    <location>
        <begin position="215"/>
        <end position="234"/>
    </location>
</feature>
<feature type="transmembrane region" description="Helical" evidence="2">
    <location>
        <begin position="352"/>
        <end position="371"/>
    </location>
</feature>
<feature type="transmembrane region" description="Helical" evidence="2">
    <location>
        <begin position="476"/>
        <end position="500"/>
    </location>
</feature>
<keyword evidence="2" id="KW-0472">Membrane</keyword>
<dbReference type="RefSeq" id="WP_051483432.1">
    <property type="nucleotide sequence ID" value="NZ_CP004353.1"/>
</dbReference>
<dbReference type="HOGENOM" id="CLU_017691_0_0_11"/>
<keyword evidence="4" id="KW-1185">Reference proteome</keyword>
<dbReference type="PATRIC" id="fig|1224164.3.peg.488"/>
<dbReference type="AlphaFoldDB" id="W5XY91"/>
<feature type="transmembrane region" description="Helical" evidence="2">
    <location>
        <begin position="414"/>
        <end position="432"/>
    </location>
</feature>
<dbReference type="eggNOG" id="COG5617">
    <property type="taxonomic scope" value="Bacteria"/>
</dbReference>
<name>W5XY91_9CORY</name>
<protein>
    <submittedName>
        <fullName evidence="3">Uncharacterized protein</fullName>
    </submittedName>
</protein>
<dbReference type="STRING" id="1224164.B843_02480"/>
<feature type="transmembrane region" description="Helical" evidence="2">
    <location>
        <begin position="70"/>
        <end position="91"/>
    </location>
</feature>
<dbReference type="InterPro" id="IPR046671">
    <property type="entry name" value="DUF6541"/>
</dbReference>
<feature type="region of interest" description="Disordered" evidence="1">
    <location>
        <begin position="740"/>
        <end position="795"/>
    </location>
</feature>
<feature type="transmembrane region" description="Helical" evidence="2">
    <location>
        <begin position="270"/>
        <end position="293"/>
    </location>
</feature>
<dbReference type="Pfam" id="PF20176">
    <property type="entry name" value="DUF6541"/>
    <property type="match status" value="1"/>
</dbReference>
<reference evidence="3 4" key="1">
    <citation type="submission" date="2013-02" db="EMBL/GenBank/DDBJ databases">
        <title>The complete genome sequence of Corynebacterium vitaeruminis DSM 20294.</title>
        <authorList>
            <person name="Ruckert C."/>
            <person name="Albersmeier A."/>
            <person name="Kalinowski J."/>
        </authorList>
    </citation>
    <scope>NUCLEOTIDE SEQUENCE [LARGE SCALE GENOMIC DNA]</scope>
    <source>
        <strain evidence="4">ATCC 10234</strain>
    </source>
</reference>
<sequence>MDQLADVNIAHAALIAVAVFMVPGFVINLLSGIRVPWAVAAATPTTFALFGFSGWLLSQLGIRYDVGTVSVVWAIACLIALAWSLAFYFAGRRRREAVLHKAPWWKRYGGGLADPNWILPAAGAITGSFLFLQRCISLFDDLPHRLADIPQGWDVQWHASEVRWVMDSGIADPTRMGELRNYEGQAQMYYPSGWHAGAGILGEIAHLTPIEATNLTGFVLPGIVLPLSVGLIAWRIVNRRGMLAQIGAGLSAVLIFCAPTVFWIGSYVGAWPYVAAMCMTGIVLALFMSIAAVPRRALAAGLGFMGLAMVHPSAVTVPVMALALWWLTRLIWAPSRKTSGFTAGALVRLKDLAVLALTGGIATAILLPQLLSGSASTEEVSSFTDLGDVSRAESWGEVFTMATRHHEEFGDINWTWLFVLAGIGAATALWRLNLWAPLTFGLSAWITANSIVPFADPWGGLLEFVGALHYNSAHRLIMPVTMFLFAAAGVGIATVIRLVTVGFLTQPIVRRISWGVSAVLAVAVAVIAIPAEQSLVEDGSDFAVASVHDGRMTNDSDTKAFDWLAKQPKAYEGTIMGDPADGHGWMYAYNGLPSIERHYLMSTNPVPGSVNTLYWHGNLAGAGNHGESHTRNSVDEAIDDLKVNYFVTSLPNFWAFQKEDRALAEWLYTSPGLTLVYKDGPVAIFAVNSHFTDEQLDRMRGSGSPDPLPHQATYGELGVNLLATEDMLSDATVDRGDTSQAPAVAHDADGNPYLYGDTTTPRDEDPSDVPYYHRPTLKDEGGVDITQVAPDPFDY</sequence>